<organism evidence="1 2">
    <name type="scientific">Virgisporangium aliadipatigenens</name>
    <dbReference type="NCBI Taxonomy" id="741659"/>
    <lineage>
        <taxon>Bacteria</taxon>
        <taxon>Bacillati</taxon>
        <taxon>Actinomycetota</taxon>
        <taxon>Actinomycetes</taxon>
        <taxon>Micromonosporales</taxon>
        <taxon>Micromonosporaceae</taxon>
        <taxon>Virgisporangium</taxon>
    </lineage>
</organism>
<evidence type="ECO:0000313" key="1">
    <source>
        <dbReference type="EMBL" id="GIJ50774.1"/>
    </source>
</evidence>
<name>A0A8J3YSA1_9ACTN</name>
<keyword evidence="2" id="KW-1185">Reference proteome</keyword>
<dbReference type="AlphaFoldDB" id="A0A8J3YSA1"/>
<sequence>MGDDRPPWARRLRAERLARSWSQADVVRALAAHGNLAGHDSLVRQWKRWESGEVHPGPFHQRIIARTFGTATAVIFPPERDDPRPTADAELSTVEVLERIRASAVDQATIDALRHTVQRLSREYSHASPAPLRDEAQRWLSRLTGLLDRRLSLAQHREVLVLAGRLALLVGCVEYDLDRRADAEATRRAAHSLGKEAGSADVVGWAHEMSAWFALTQDRCRAAIAATDAGLDAVDLSHSVGVQLLAQRARAWARLGDRREVEISLDRGRALLDSLPYPEDVDDHFVVDPAKWDFYITDCYRDLGEDTLAAMYAHEVLRTSTDPTGALIKPMRAAEARITLGVVAARAGELEEALAEGERALSHGRRSLPGLLMRSRTLAAALRKRFPGERAVDEFTERLRALAS</sequence>
<evidence type="ECO:0000313" key="2">
    <source>
        <dbReference type="Proteomes" id="UP000619260"/>
    </source>
</evidence>
<dbReference type="Proteomes" id="UP000619260">
    <property type="component" value="Unassembled WGS sequence"/>
</dbReference>
<proteinExistence type="predicted"/>
<comment type="caution">
    <text evidence="1">The sequence shown here is derived from an EMBL/GenBank/DDBJ whole genome shotgun (WGS) entry which is preliminary data.</text>
</comment>
<dbReference type="SUPFAM" id="SSF48452">
    <property type="entry name" value="TPR-like"/>
    <property type="match status" value="1"/>
</dbReference>
<reference evidence="1" key="1">
    <citation type="submission" date="2021-01" db="EMBL/GenBank/DDBJ databases">
        <title>Whole genome shotgun sequence of Virgisporangium aliadipatigenens NBRC 105644.</title>
        <authorList>
            <person name="Komaki H."/>
            <person name="Tamura T."/>
        </authorList>
    </citation>
    <scope>NUCLEOTIDE SEQUENCE</scope>
    <source>
        <strain evidence="1">NBRC 105644</strain>
    </source>
</reference>
<accession>A0A8J3YSA1</accession>
<gene>
    <name evidence="1" type="ORF">Val02_76600</name>
</gene>
<dbReference type="Gene3D" id="1.25.40.10">
    <property type="entry name" value="Tetratricopeptide repeat domain"/>
    <property type="match status" value="1"/>
</dbReference>
<protein>
    <recommendedName>
        <fullName evidence="3">XRE family transcriptional regulator</fullName>
    </recommendedName>
</protein>
<evidence type="ECO:0008006" key="3">
    <source>
        <dbReference type="Google" id="ProtNLM"/>
    </source>
</evidence>
<dbReference type="InterPro" id="IPR011990">
    <property type="entry name" value="TPR-like_helical_dom_sf"/>
</dbReference>
<dbReference type="EMBL" id="BOPF01000039">
    <property type="protein sequence ID" value="GIJ50774.1"/>
    <property type="molecule type" value="Genomic_DNA"/>
</dbReference>
<dbReference type="RefSeq" id="WP_239153648.1">
    <property type="nucleotide sequence ID" value="NZ_BOPF01000039.1"/>
</dbReference>